<dbReference type="Proteomes" id="UP001150569">
    <property type="component" value="Unassembled WGS sequence"/>
</dbReference>
<dbReference type="Pfam" id="PF13417">
    <property type="entry name" value="GST_N_3"/>
    <property type="match status" value="1"/>
</dbReference>
<dbReference type="SUPFAM" id="SSF47616">
    <property type="entry name" value="GST C-terminal domain-like"/>
    <property type="match status" value="1"/>
</dbReference>
<evidence type="ECO:0000259" key="5">
    <source>
        <dbReference type="PROSITE" id="PS50405"/>
    </source>
</evidence>
<keyword evidence="2" id="KW-0808">Transferase</keyword>
<dbReference type="PROSITE" id="PS50405">
    <property type="entry name" value="GST_CTER"/>
    <property type="match status" value="1"/>
</dbReference>
<evidence type="ECO:0000256" key="3">
    <source>
        <dbReference type="ARBA" id="ARBA00047960"/>
    </source>
</evidence>
<dbReference type="PROSITE" id="PS50404">
    <property type="entry name" value="GST_NTER"/>
    <property type="match status" value="1"/>
</dbReference>
<dbReference type="CDD" id="cd03039">
    <property type="entry name" value="GST_N_Sigma_like"/>
    <property type="match status" value="1"/>
</dbReference>
<dbReference type="SUPFAM" id="SSF52833">
    <property type="entry name" value="Thioredoxin-like"/>
    <property type="match status" value="1"/>
</dbReference>
<dbReference type="PANTHER" id="PTHR11571">
    <property type="entry name" value="GLUTATHIONE S-TRANSFERASE"/>
    <property type="match status" value="1"/>
</dbReference>
<keyword evidence="7" id="KW-1185">Reference proteome</keyword>
<dbReference type="InterPro" id="IPR010987">
    <property type="entry name" value="Glutathione-S-Trfase_C-like"/>
</dbReference>
<dbReference type="GO" id="GO:0004364">
    <property type="term" value="F:glutathione transferase activity"/>
    <property type="evidence" value="ECO:0007669"/>
    <property type="project" value="UniProtKB-EC"/>
</dbReference>
<dbReference type="OrthoDB" id="414243at2759"/>
<dbReference type="InterPro" id="IPR036282">
    <property type="entry name" value="Glutathione-S-Trfase_C_sf"/>
</dbReference>
<dbReference type="Pfam" id="PF14497">
    <property type="entry name" value="GST_C_3"/>
    <property type="match status" value="1"/>
</dbReference>
<proteinExistence type="predicted"/>
<evidence type="ECO:0000256" key="2">
    <source>
        <dbReference type="ARBA" id="ARBA00022679"/>
    </source>
</evidence>
<dbReference type="InterPro" id="IPR036249">
    <property type="entry name" value="Thioredoxin-like_sf"/>
</dbReference>
<organism evidence="6 7">
    <name type="scientific">Tieghemiomyces parasiticus</name>
    <dbReference type="NCBI Taxonomy" id="78921"/>
    <lineage>
        <taxon>Eukaryota</taxon>
        <taxon>Fungi</taxon>
        <taxon>Fungi incertae sedis</taxon>
        <taxon>Zoopagomycota</taxon>
        <taxon>Kickxellomycotina</taxon>
        <taxon>Dimargaritomycetes</taxon>
        <taxon>Dimargaritales</taxon>
        <taxon>Dimargaritaceae</taxon>
        <taxon>Tieghemiomyces</taxon>
    </lineage>
</organism>
<dbReference type="EC" id="2.5.1.18" evidence="1"/>
<feature type="domain" description="GST N-terminal" evidence="4">
    <location>
        <begin position="2"/>
        <end position="82"/>
    </location>
</feature>
<dbReference type="InterPro" id="IPR004045">
    <property type="entry name" value="Glutathione_S-Trfase_N"/>
</dbReference>
<sequence>MVKYELFYFPIAARAEPIRAILDYANVDWANRVPKEWPAEKDSTPFGQLPVFTETDDQGGQLVLTESQAIERYLARKFDLYGFDPVTDARIDVVTSQWESIMNFYYGALFVKSQEEFFKGVFLTQAKILFVKHGEQLAKQGNGYYVGNKITWADLVGYVFLAQIKEGPYYDEELKTLAEPLEKYLVATLEKDPNFQRYQTLSKARLAQ</sequence>
<dbReference type="GO" id="GO:0006749">
    <property type="term" value="P:glutathione metabolic process"/>
    <property type="evidence" value="ECO:0007669"/>
    <property type="project" value="TreeGrafter"/>
</dbReference>
<accession>A0A9W7ZG82</accession>
<name>A0A9W7ZG82_9FUNG</name>
<feature type="domain" description="GST C-terminal" evidence="5">
    <location>
        <begin position="84"/>
        <end position="208"/>
    </location>
</feature>
<dbReference type="PANTHER" id="PTHR11571:SF224">
    <property type="entry name" value="HEMATOPOIETIC PROSTAGLANDIN D SYNTHASE"/>
    <property type="match status" value="1"/>
</dbReference>
<dbReference type="Gene3D" id="1.20.1050.10">
    <property type="match status" value="1"/>
</dbReference>
<dbReference type="InterPro" id="IPR040079">
    <property type="entry name" value="Glutathione_S-Trfase"/>
</dbReference>
<evidence type="ECO:0000313" key="7">
    <source>
        <dbReference type="Proteomes" id="UP001150569"/>
    </source>
</evidence>
<protein>
    <recommendedName>
        <fullName evidence="1">glutathione transferase</fullName>
        <ecNumber evidence="1">2.5.1.18</ecNumber>
    </recommendedName>
</protein>
<dbReference type="InterPro" id="IPR004046">
    <property type="entry name" value="GST_C"/>
</dbReference>
<dbReference type="InterPro" id="IPR050213">
    <property type="entry name" value="GST_superfamily"/>
</dbReference>
<comment type="caution">
    <text evidence="6">The sequence shown here is derived from an EMBL/GenBank/DDBJ whole genome shotgun (WGS) entry which is preliminary data.</text>
</comment>
<dbReference type="Gene3D" id="3.40.30.10">
    <property type="entry name" value="Glutaredoxin"/>
    <property type="match status" value="1"/>
</dbReference>
<evidence type="ECO:0000259" key="4">
    <source>
        <dbReference type="PROSITE" id="PS50404"/>
    </source>
</evidence>
<evidence type="ECO:0000313" key="6">
    <source>
        <dbReference type="EMBL" id="KAJ1907092.1"/>
    </source>
</evidence>
<dbReference type="SFLD" id="SFLDS00019">
    <property type="entry name" value="Glutathione_Transferase_(cytos"/>
    <property type="match status" value="1"/>
</dbReference>
<evidence type="ECO:0000256" key="1">
    <source>
        <dbReference type="ARBA" id="ARBA00012452"/>
    </source>
</evidence>
<comment type="catalytic activity">
    <reaction evidence="3">
        <text>RX + glutathione = an S-substituted glutathione + a halide anion + H(+)</text>
        <dbReference type="Rhea" id="RHEA:16437"/>
        <dbReference type="ChEBI" id="CHEBI:15378"/>
        <dbReference type="ChEBI" id="CHEBI:16042"/>
        <dbReference type="ChEBI" id="CHEBI:17792"/>
        <dbReference type="ChEBI" id="CHEBI:57925"/>
        <dbReference type="ChEBI" id="CHEBI:90779"/>
        <dbReference type="EC" id="2.5.1.18"/>
    </reaction>
</comment>
<gene>
    <name evidence="6" type="ORF">IWQ60_011933</name>
</gene>
<reference evidence="6" key="1">
    <citation type="submission" date="2022-07" db="EMBL/GenBank/DDBJ databases">
        <title>Phylogenomic reconstructions and comparative analyses of Kickxellomycotina fungi.</title>
        <authorList>
            <person name="Reynolds N.K."/>
            <person name="Stajich J.E."/>
            <person name="Barry K."/>
            <person name="Grigoriev I.V."/>
            <person name="Crous P."/>
            <person name="Smith M.E."/>
        </authorList>
    </citation>
    <scope>NUCLEOTIDE SEQUENCE</scope>
    <source>
        <strain evidence="6">RSA 861</strain>
    </source>
</reference>
<dbReference type="AlphaFoldDB" id="A0A9W7ZG82"/>
<dbReference type="EMBL" id="JANBPT010001510">
    <property type="protein sequence ID" value="KAJ1907092.1"/>
    <property type="molecule type" value="Genomic_DNA"/>
</dbReference>